<dbReference type="NCBIfam" id="TIGR02788">
    <property type="entry name" value="VirB11"/>
    <property type="match status" value="1"/>
</dbReference>
<sequence>MTSMGRDGSGNVVAIVGTESLEAYLRPLRNILSGEITELVINRPGEVWTESSRGWERIETPELTYPHLRQLASLVAHATQQKVDDVMPRVSAALPTGERVEAIIPPAVESGTVSFTIRKPSNARFDLDDYDKMGFFENIVVNDMGLTEEQKALSAYLAEGQYRKFLELAVRSKQTILVSGPTGSGKTTFMKALVDLIPSDERLITIEDTPELSLQQPNHVRLFYSSNANNSLSKMTPGDLLRACMRMKPDRILPAELRDEAAFHFLAACNTGHPGSISSIHSNSPVDAIDRTITLAREYEKARSLSDATLLATVRKTIDVVIQVGKVGHNRRITGIYYDPAHSRSDLG</sequence>
<dbReference type="InterPro" id="IPR050921">
    <property type="entry name" value="T4SS_GSP_E_ATPase"/>
</dbReference>
<dbReference type="RefSeq" id="WP_386742257.1">
    <property type="nucleotide sequence ID" value="NZ_JBHRYA010000002.1"/>
</dbReference>
<protein>
    <recommendedName>
        <fullName evidence="2">Type IV secretion system protein</fullName>
    </recommendedName>
</protein>
<name>A0ABV7XG50_9GAMM</name>
<dbReference type="CDD" id="cd01130">
    <property type="entry name" value="VirB11-like_ATPase"/>
    <property type="match status" value="1"/>
</dbReference>
<feature type="domain" description="Bacterial type II secretion system protein E" evidence="3">
    <location>
        <begin position="79"/>
        <end position="304"/>
    </location>
</feature>
<keyword evidence="2" id="KW-0067">ATP-binding</keyword>
<keyword evidence="5" id="KW-1185">Reference proteome</keyword>
<evidence type="ECO:0000256" key="1">
    <source>
        <dbReference type="ARBA" id="ARBA00006611"/>
    </source>
</evidence>
<dbReference type="Gene3D" id="3.40.50.300">
    <property type="entry name" value="P-loop containing nucleotide triphosphate hydrolases"/>
    <property type="match status" value="1"/>
</dbReference>
<dbReference type="PANTHER" id="PTHR30486:SF6">
    <property type="entry name" value="TYPE IV PILUS RETRACTATION ATPASE PILT"/>
    <property type="match status" value="1"/>
</dbReference>
<comment type="function">
    <text evidence="2">Part of the Type IV secretion system.</text>
</comment>
<evidence type="ECO:0000313" key="4">
    <source>
        <dbReference type="EMBL" id="MFC3715155.1"/>
    </source>
</evidence>
<dbReference type="EMBL" id="JBHRYA010000002">
    <property type="protein sequence ID" value="MFC3715155.1"/>
    <property type="molecule type" value="Genomic_DNA"/>
</dbReference>
<dbReference type="SUPFAM" id="SSF52540">
    <property type="entry name" value="P-loop containing nucleoside triphosphate hydrolases"/>
    <property type="match status" value="1"/>
</dbReference>
<dbReference type="PANTHER" id="PTHR30486">
    <property type="entry name" value="TWITCHING MOTILITY PROTEIN PILT"/>
    <property type="match status" value="1"/>
</dbReference>
<organism evidence="4 5">
    <name type="scientific">Luteimonas soli</name>
    <dbReference type="NCBI Taxonomy" id="1648966"/>
    <lineage>
        <taxon>Bacteria</taxon>
        <taxon>Pseudomonadati</taxon>
        <taxon>Pseudomonadota</taxon>
        <taxon>Gammaproteobacteria</taxon>
        <taxon>Lysobacterales</taxon>
        <taxon>Lysobacteraceae</taxon>
        <taxon>Luteimonas</taxon>
    </lineage>
</organism>
<keyword evidence="2" id="KW-0547">Nucleotide-binding</keyword>
<evidence type="ECO:0000256" key="2">
    <source>
        <dbReference type="RuleBase" id="RU366071"/>
    </source>
</evidence>
<dbReference type="Gene3D" id="3.30.450.90">
    <property type="match status" value="1"/>
</dbReference>
<reference evidence="5" key="1">
    <citation type="journal article" date="2019" name="Int. J. Syst. Evol. Microbiol.">
        <title>The Global Catalogue of Microorganisms (GCM) 10K type strain sequencing project: providing services to taxonomists for standard genome sequencing and annotation.</title>
        <authorList>
            <consortium name="The Broad Institute Genomics Platform"/>
            <consortium name="The Broad Institute Genome Sequencing Center for Infectious Disease"/>
            <person name="Wu L."/>
            <person name="Ma J."/>
        </authorList>
    </citation>
    <scope>NUCLEOTIDE SEQUENCE [LARGE SCALE GENOMIC DNA]</scope>
    <source>
        <strain evidence="5">KCTC 42441</strain>
    </source>
</reference>
<dbReference type="Pfam" id="PF00437">
    <property type="entry name" value="T2SSE"/>
    <property type="match status" value="1"/>
</dbReference>
<accession>A0ABV7XG50</accession>
<dbReference type="InterPro" id="IPR014155">
    <property type="entry name" value="VirB11"/>
</dbReference>
<dbReference type="InterPro" id="IPR001482">
    <property type="entry name" value="T2SS/T4SS_dom"/>
</dbReference>
<comment type="caution">
    <text evidence="4">The sequence shown here is derived from an EMBL/GenBank/DDBJ whole genome shotgun (WGS) entry which is preliminary data.</text>
</comment>
<evidence type="ECO:0000313" key="5">
    <source>
        <dbReference type="Proteomes" id="UP001595705"/>
    </source>
</evidence>
<dbReference type="Proteomes" id="UP001595705">
    <property type="component" value="Unassembled WGS sequence"/>
</dbReference>
<proteinExistence type="inferred from homology"/>
<dbReference type="InterPro" id="IPR027417">
    <property type="entry name" value="P-loop_NTPase"/>
</dbReference>
<gene>
    <name evidence="4" type="primary">virB11</name>
    <name evidence="4" type="ORF">ACFONC_03195</name>
</gene>
<evidence type="ECO:0000259" key="3">
    <source>
        <dbReference type="Pfam" id="PF00437"/>
    </source>
</evidence>
<comment type="similarity">
    <text evidence="1 2">Belongs to the GSP E family.</text>
</comment>